<gene>
    <name evidence="1" type="ORF">WM40_16380</name>
</gene>
<dbReference type="OrthoDB" id="9800188at2"/>
<dbReference type="InterPro" id="IPR029069">
    <property type="entry name" value="HotDog_dom_sf"/>
</dbReference>
<evidence type="ECO:0008006" key="3">
    <source>
        <dbReference type="Google" id="ProtNLM"/>
    </source>
</evidence>
<name>A0A0F5JXQ7_9BURK</name>
<dbReference type="PIRSF" id="PIRSF020565">
    <property type="entry name" value="3Ho_Ac_ACP_DH_prd"/>
    <property type="match status" value="1"/>
</dbReference>
<dbReference type="AlphaFoldDB" id="A0A0F5JXQ7"/>
<evidence type="ECO:0000313" key="2">
    <source>
        <dbReference type="Proteomes" id="UP000033618"/>
    </source>
</evidence>
<dbReference type="Gene3D" id="3.10.129.10">
    <property type="entry name" value="Hotdog Thioesterase"/>
    <property type="match status" value="1"/>
</dbReference>
<reference evidence="1 2" key="1">
    <citation type="submission" date="2015-03" db="EMBL/GenBank/DDBJ databases">
        <title>Draft Genome Sequence of Burkholderia andropogonis type strain ICMP2807, isolated from Sorghum bicolor.</title>
        <authorList>
            <person name="Lopes-Santos L."/>
            <person name="Castro D.B."/>
            <person name="Ottoboni L.M."/>
            <person name="Park D."/>
            <person name="Weirc B.S."/>
            <person name="Destefano S.A."/>
        </authorList>
    </citation>
    <scope>NUCLEOTIDE SEQUENCE [LARGE SCALE GENOMIC DNA]</scope>
    <source>
        <strain evidence="1 2">ICMP2807</strain>
    </source>
</reference>
<sequence>MTSFPPIIDCLPHRGPMLLVERILASDDDTIQVVAQVDAMAWYANADGAMPAWIGVELMAQSIGAHIGLRALSGRSAARPGVLLGTRRYSMAVPCFAAASRLVIEAERVLWTEDGQGAYACTIRPFSEGPARPVALAEGVVKVFQPTDFAAFSNRSERQ</sequence>
<dbReference type="SUPFAM" id="SSF54637">
    <property type="entry name" value="Thioesterase/thiol ester dehydrase-isomerase"/>
    <property type="match status" value="1"/>
</dbReference>
<dbReference type="Pfam" id="PF22817">
    <property type="entry name" value="ApeP-like"/>
    <property type="match status" value="1"/>
</dbReference>
<dbReference type="InterPro" id="IPR016776">
    <property type="entry name" value="ApeP-like_dehydratase"/>
</dbReference>
<dbReference type="PATRIC" id="fig|28092.6.peg.3855"/>
<dbReference type="EMBL" id="LAQU01000017">
    <property type="protein sequence ID" value="KKB62651.1"/>
    <property type="molecule type" value="Genomic_DNA"/>
</dbReference>
<proteinExistence type="predicted"/>
<organism evidence="1 2">
    <name type="scientific">Robbsia andropogonis</name>
    <dbReference type="NCBI Taxonomy" id="28092"/>
    <lineage>
        <taxon>Bacteria</taxon>
        <taxon>Pseudomonadati</taxon>
        <taxon>Pseudomonadota</taxon>
        <taxon>Betaproteobacteria</taxon>
        <taxon>Burkholderiales</taxon>
        <taxon>Burkholderiaceae</taxon>
        <taxon>Robbsia</taxon>
    </lineage>
</organism>
<dbReference type="RefSeq" id="WP_046153383.1">
    <property type="nucleotide sequence ID" value="NZ_CADFGU010000002.1"/>
</dbReference>
<dbReference type="STRING" id="28092.WM40_16380"/>
<evidence type="ECO:0000313" key="1">
    <source>
        <dbReference type="EMBL" id="KKB62651.1"/>
    </source>
</evidence>
<accession>A0A0F5JXQ7</accession>
<dbReference type="Proteomes" id="UP000033618">
    <property type="component" value="Unassembled WGS sequence"/>
</dbReference>
<keyword evidence="2" id="KW-1185">Reference proteome</keyword>
<protein>
    <recommendedName>
        <fullName evidence="3">3-hydroxylacyl-ACP dehydratase</fullName>
    </recommendedName>
</protein>
<comment type="caution">
    <text evidence="1">The sequence shown here is derived from an EMBL/GenBank/DDBJ whole genome shotgun (WGS) entry which is preliminary data.</text>
</comment>